<protein>
    <submittedName>
        <fullName evidence="2">Uncharacterized protein</fullName>
    </submittedName>
</protein>
<feature type="compositionally biased region" description="Low complexity" evidence="1">
    <location>
        <begin position="9"/>
        <end position="20"/>
    </location>
</feature>
<evidence type="ECO:0000313" key="5">
    <source>
        <dbReference type="Proteomes" id="UP000663870"/>
    </source>
</evidence>
<dbReference type="EMBL" id="CAJNOL010007148">
    <property type="protein sequence ID" value="CAF1625505.1"/>
    <property type="molecule type" value="Genomic_DNA"/>
</dbReference>
<dbReference type="EMBL" id="CAJNOH010005638">
    <property type="protein sequence ID" value="CAF1404053.1"/>
    <property type="molecule type" value="Genomic_DNA"/>
</dbReference>
<evidence type="ECO:0000313" key="2">
    <source>
        <dbReference type="EMBL" id="CAF1404053.1"/>
    </source>
</evidence>
<sequence>MDKKKLTPSASGSSSLLSSSATSIKPKSSLLVPSSTSGSATVAATVGKSVTTLQIDRENCDRAMISISFNGVDPLFMYTQLLKETLLDIEDDDAKSIKELAEYCRLQDDIDEGEIGMVEKKYRDHTPIWWYTAPYFIYSMLNRGLRLMDVDIIIKMGFFIRHLHQHRNFSEITQAYCIHV</sequence>
<evidence type="ECO:0000256" key="1">
    <source>
        <dbReference type="SAM" id="MobiDB-lite"/>
    </source>
</evidence>
<organism evidence="2 4">
    <name type="scientific">Rotaria sordida</name>
    <dbReference type="NCBI Taxonomy" id="392033"/>
    <lineage>
        <taxon>Eukaryota</taxon>
        <taxon>Metazoa</taxon>
        <taxon>Spiralia</taxon>
        <taxon>Gnathifera</taxon>
        <taxon>Rotifera</taxon>
        <taxon>Eurotatoria</taxon>
        <taxon>Bdelloidea</taxon>
        <taxon>Philodinida</taxon>
        <taxon>Philodinidae</taxon>
        <taxon>Rotaria</taxon>
    </lineage>
</organism>
<dbReference type="Proteomes" id="UP000663854">
    <property type="component" value="Unassembled WGS sequence"/>
</dbReference>
<proteinExistence type="predicted"/>
<dbReference type="AlphaFoldDB" id="A0A815L3P0"/>
<gene>
    <name evidence="3" type="ORF">JXQ802_LOCUS51131</name>
    <name evidence="2" type="ORF">PYM288_LOCUS34920</name>
</gene>
<feature type="region of interest" description="Disordered" evidence="1">
    <location>
        <begin position="1"/>
        <end position="20"/>
    </location>
</feature>
<evidence type="ECO:0000313" key="3">
    <source>
        <dbReference type="EMBL" id="CAF1625505.1"/>
    </source>
</evidence>
<keyword evidence="5" id="KW-1185">Reference proteome</keyword>
<dbReference type="Proteomes" id="UP000663870">
    <property type="component" value="Unassembled WGS sequence"/>
</dbReference>
<comment type="caution">
    <text evidence="2">The sequence shown here is derived from an EMBL/GenBank/DDBJ whole genome shotgun (WGS) entry which is preliminary data.</text>
</comment>
<evidence type="ECO:0000313" key="4">
    <source>
        <dbReference type="Proteomes" id="UP000663854"/>
    </source>
</evidence>
<accession>A0A815L3P0</accession>
<name>A0A815L3P0_9BILA</name>
<reference evidence="2" key="1">
    <citation type="submission" date="2021-02" db="EMBL/GenBank/DDBJ databases">
        <authorList>
            <person name="Nowell W R."/>
        </authorList>
    </citation>
    <scope>NUCLEOTIDE SEQUENCE</scope>
</reference>